<dbReference type="OrthoDB" id="5278911at2759"/>
<proteinExistence type="predicted"/>
<reference evidence="2" key="1">
    <citation type="submission" date="2017-09" db="EMBL/GenBank/DDBJ databases">
        <title>Polyketide synthases of a Diaporthe helianthi virulent isolate.</title>
        <authorList>
            <person name="Baroncelli R."/>
        </authorList>
    </citation>
    <scope>NUCLEOTIDE SEQUENCE [LARGE SCALE GENOMIC DNA]</scope>
    <source>
        <strain evidence="2">7/96</strain>
    </source>
</reference>
<dbReference type="InParanoid" id="A0A2P5IF27"/>
<keyword evidence="3" id="KW-1185">Reference proteome</keyword>
<organism evidence="2 3">
    <name type="scientific">Diaporthe helianthi</name>
    <dbReference type="NCBI Taxonomy" id="158607"/>
    <lineage>
        <taxon>Eukaryota</taxon>
        <taxon>Fungi</taxon>
        <taxon>Dikarya</taxon>
        <taxon>Ascomycota</taxon>
        <taxon>Pezizomycotina</taxon>
        <taxon>Sordariomycetes</taxon>
        <taxon>Sordariomycetidae</taxon>
        <taxon>Diaporthales</taxon>
        <taxon>Diaporthaceae</taxon>
        <taxon>Diaporthe</taxon>
    </lineage>
</organism>
<accession>A0A2P5IF27</accession>
<evidence type="ECO:0000313" key="2">
    <source>
        <dbReference type="EMBL" id="POS81111.1"/>
    </source>
</evidence>
<dbReference type="Proteomes" id="UP000094444">
    <property type="component" value="Unassembled WGS sequence"/>
</dbReference>
<comment type="caution">
    <text evidence="2">The sequence shown here is derived from an EMBL/GenBank/DDBJ whole genome shotgun (WGS) entry which is preliminary data.</text>
</comment>
<gene>
    <name evidence="2" type="ORF">DHEL01_v200478</name>
</gene>
<evidence type="ECO:0000256" key="1">
    <source>
        <dbReference type="SAM" id="MobiDB-lite"/>
    </source>
</evidence>
<name>A0A2P5IF27_DIAHE</name>
<feature type="compositionally biased region" description="Polar residues" evidence="1">
    <location>
        <begin position="30"/>
        <end position="47"/>
    </location>
</feature>
<sequence>MPKKRHTNRFSKPQSTAPASLASSSTSATRNQVGSRSRALDSSTGTHTEPAALMHMPAGLVYLLQRRFALHIWLSIFVNQLLASLRRTRLNSSDQQTSASVADIAGPSVPPQIRQILLPGVPEAPGPPPRRRPRFAPRFDAQGRRLPAGPPPPRSWLSLSRHAPRLEPNGHHADVYQHRLLPGLYRPGERSLMDIALRNMALDWEYQRSYNLYYIYNLPYRIRMALIHYVNIMYEPGLSLLDLKVILLPQAPEGDVGNGDVTAPPPSPSSLNEGITHLDLSLSIERSIKLRELSSFLFPSNPDGEGPLLDSWDAPESTAIPRPLLVNLTHLSLAASPATSTLCSWKQLLAFSSHLPTLTHLSLAYWPIPSLTPNATFAKVVSAQGQAFQYGGRNPYSHTLDDDWSEAILVLRKLSKSLYGLEYLDLTGCGPWEKALTAHSHGPDDETDMIDWVDDWGKIETVVLTTGNSVQAAAEAGKLAEYEKLIGEARLTERIIRSRRAGKGRPITVEADPDLDLYI</sequence>
<protein>
    <recommendedName>
        <fullName evidence="4">Tafazzin</fullName>
    </recommendedName>
</protein>
<evidence type="ECO:0000313" key="3">
    <source>
        <dbReference type="Proteomes" id="UP000094444"/>
    </source>
</evidence>
<feature type="region of interest" description="Disordered" evidence="1">
    <location>
        <begin position="1"/>
        <end position="47"/>
    </location>
</feature>
<dbReference type="EMBL" id="MAVT02000019">
    <property type="protein sequence ID" value="POS81111.1"/>
    <property type="molecule type" value="Genomic_DNA"/>
</dbReference>
<dbReference type="STRING" id="158607.A0A2P5IF27"/>
<feature type="compositionally biased region" description="Low complexity" evidence="1">
    <location>
        <begin position="15"/>
        <end position="29"/>
    </location>
</feature>
<dbReference type="AlphaFoldDB" id="A0A2P5IF27"/>
<evidence type="ECO:0008006" key="4">
    <source>
        <dbReference type="Google" id="ProtNLM"/>
    </source>
</evidence>